<evidence type="ECO:0000256" key="3">
    <source>
        <dbReference type="ARBA" id="ARBA00023163"/>
    </source>
</evidence>
<gene>
    <name evidence="5" type="ORF">SAMN05444008_1258</name>
</gene>
<dbReference type="InterPro" id="IPR011256">
    <property type="entry name" value="Reg_factor_effector_dom_sf"/>
</dbReference>
<evidence type="ECO:0000256" key="2">
    <source>
        <dbReference type="ARBA" id="ARBA00023125"/>
    </source>
</evidence>
<dbReference type="GO" id="GO:0043565">
    <property type="term" value="F:sequence-specific DNA binding"/>
    <property type="evidence" value="ECO:0007669"/>
    <property type="project" value="InterPro"/>
</dbReference>
<dbReference type="Pfam" id="PF12833">
    <property type="entry name" value="HTH_18"/>
    <property type="match status" value="1"/>
</dbReference>
<dbReference type="PANTHER" id="PTHR40055:SF2">
    <property type="entry name" value="DNA GYRASE INHIBITOR"/>
    <property type="match status" value="1"/>
</dbReference>
<reference evidence="5 6" key="1">
    <citation type="submission" date="2016-11" db="EMBL/GenBank/DDBJ databases">
        <authorList>
            <person name="Jaros S."/>
            <person name="Januszkiewicz K."/>
            <person name="Wedrychowicz H."/>
        </authorList>
    </citation>
    <scope>NUCLEOTIDE SEQUENCE [LARGE SCALE GENOMIC DNA]</scope>
    <source>
        <strain evidence="5 6">DSM 26897</strain>
    </source>
</reference>
<keyword evidence="1" id="KW-0805">Transcription regulation</keyword>
<evidence type="ECO:0000313" key="5">
    <source>
        <dbReference type="EMBL" id="SHG30317.1"/>
    </source>
</evidence>
<dbReference type="RefSeq" id="WP_073048301.1">
    <property type="nucleotide sequence ID" value="NZ_FQUO01000025.1"/>
</dbReference>
<dbReference type="SUPFAM" id="SSF55136">
    <property type="entry name" value="Probable bacterial effector-binding domain"/>
    <property type="match status" value="1"/>
</dbReference>
<sequence>MKTEASIKEYFFRINKSIDYIKANLSGDLSLEQVALQANFSKYHFHRVFRSVTGLAFNDFIIHARIERSLFFLEHQPAKPIGDIALVCGFSDTATFSRCFRKVKNCSATQWRAGQQHSKICQTESNTCMQPLTVENYLARTLNQCTMMTKSKETNMKINVVELPELHVAYLRHLDIAIHDSATFGQMFQTLLQWAGPKGLINFPETKALTVYRSNPNPSGTIQADVCITVPQQLAGEGLIGTTTISGGLYVVVHKEASLDACFTTWDYLFNEWLEQNGYQPDHRNFYINHLNDANTHPQKLHIFDMCIPVKRL</sequence>
<dbReference type="STRING" id="1302690.BUE76_20225"/>
<keyword evidence="3" id="KW-0804">Transcription</keyword>
<evidence type="ECO:0000256" key="1">
    <source>
        <dbReference type="ARBA" id="ARBA00023015"/>
    </source>
</evidence>
<dbReference type="Proteomes" id="UP000184368">
    <property type="component" value="Unassembled WGS sequence"/>
</dbReference>
<dbReference type="InterPro" id="IPR009057">
    <property type="entry name" value="Homeodomain-like_sf"/>
</dbReference>
<dbReference type="AlphaFoldDB" id="A0A1M5IPU3"/>
<evidence type="ECO:0000313" key="6">
    <source>
        <dbReference type="Proteomes" id="UP000184368"/>
    </source>
</evidence>
<dbReference type="Gene3D" id="1.10.10.60">
    <property type="entry name" value="Homeodomain-like"/>
    <property type="match status" value="2"/>
</dbReference>
<proteinExistence type="predicted"/>
<dbReference type="PROSITE" id="PS00041">
    <property type="entry name" value="HTH_ARAC_FAMILY_1"/>
    <property type="match status" value="1"/>
</dbReference>
<dbReference type="SMART" id="SM00871">
    <property type="entry name" value="AraC_E_bind"/>
    <property type="match status" value="1"/>
</dbReference>
<dbReference type="Pfam" id="PF06445">
    <property type="entry name" value="GyrI-like"/>
    <property type="match status" value="1"/>
</dbReference>
<dbReference type="SUPFAM" id="SSF46689">
    <property type="entry name" value="Homeodomain-like"/>
    <property type="match status" value="2"/>
</dbReference>
<feature type="domain" description="HTH araC/xylS-type" evidence="4">
    <location>
        <begin position="15"/>
        <end position="114"/>
    </location>
</feature>
<dbReference type="EMBL" id="FQUO01000025">
    <property type="protein sequence ID" value="SHG30317.1"/>
    <property type="molecule type" value="Genomic_DNA"/>
</dbReference>
<dbReference type="InterPro" id="IPR029442">
    <property type="entry name" value="GyrI-like"/>
</dbReference>
<dbReference type="InterPro" id="IPR010499">
    <property type="entry name" value="AraC_E-bd"/>
</dbReference>
<dbReference type="Gene3D" id="3.20.80.10">
    <property type="entry name" value="Regulatory factor, effector binding domain"/>
    <property type="match status" value="1"/>
</dbReference>
<dbReference type="PANTHER" id="PTHR40055">
    <property type="entry name" value="TRANSCRIPTIONAL REGULATOR YGIV-RELATED"/>
    <property type="match status" value="1"/>
</dbReference>
<name>A0A1M5IPU3_9BACT</name>
<organism evidence="5 6">
    <name type="scientific">Cnuella takakiae</name>
    <dbReference type="NCBI Taxonomy" id="1302690"/>
    <lineage>
        <taxon>Bacteria</taxon>
        <taxon>Pseudomonadati</taxon>
        <taxon>Bacteroidota</taxon>
        <taxon>Chitinophagia</taxon>
        <taxon>Chitinophagales</taxon>
        <taxon>Chitinophagaceae</taxon>
        <taxon>Cnuella</taxon>
    </lineage>
</organism>
<dbReference type="GO" id="GO:0003700">
    <property type="term" value="F:DNA-binding transcription factor activity"/>
    <property type="evidence" value="ECO:0007669"/>
    <property type="project" value="InterPro"/>
</dbReference>
<keyword evidence="2" id="KW-0238">DNA-binding</keyword>
<keyword evidence="6" id="KW-1185">Reference proteome</keyword>
<dbReference type="PROSITE" id="PS01124">
    <property type="entry name" value="HTH_ARAC_FAMILY_2"/>
    <property type="match status" value="1"/>
</dbReference>
<accession>A0A1M5IPU3</accession>
<dbReference type="InterPro" id="IPR018062">
    <property type="entry name" value="HTH_AraC-typ_CS"/>
</dbReference>
<protein>
    <submittedName>
        <fullName evidence="5">AraC family transcriptional regulator</fullName>
    </submittedName>
</protein>
<dbReference type="OrthoDB" id="9816011at2"/>
<dbReference type="InterPro" id="IPR050908">
    <property type="entry name" value="SmbC-like"/>
</dbReference>
<dbReference type="InterPro" id="IPR018060">
    <property type="entry name" value="HTH_AraC"/>
</dbReference>
<dbReference type="SMART" id="SM00342">
    <property type="entry name" value="HTH_ARAC"/>
    <property type="match status" value="1"/>
</dbReference>
<evidence type="ECO:0000259" key="4">
    <source>
        <dbReference type="PROSITE" id="PS01124"/>
    </source>
</evidence>